<dbReference type="PROSITE" id="PS51683">
    <property type="entry name" value="SAM_OMT_II"/>
    <property type="match status" value="1"/>
</dbReference>
<evidence type="ECO:0000256" key="3">
    <source>
        <dbReference type="ARBA" id="ARBA00022691"/>
    </source>
</evidence>
<feature type="domain" description="O-methyltransferase C-terminal" evidence="4">
    <location>
        <begin position="260"/>
        <end position="406"/>
    </location>
</feature>
<evidence type="ECO:0000313" key="6">
    <source>
        <dbReference type="Proteomes" id="UP000829685"/>
    </source>
</evidence>
<dbReference type="Gene3D" id="3.40.50.150">
    <property type="entry name" value="Vaccinia Virus protein VP39"/>
    <property type="match status" value="1"/>
</dbReference>
<evidence type="ECO:0000259" key="4">
    <source>
        <dbReference type="Pfam" id="PF00891"/>
    </source>
</evidence>
<organism evidence="5 6">
    <name type="scientific">Neoarthrinium moseri</name>
    <dbReference type="NCBI Taxonomy" id="1658444"/>
    <lineage>
        <taxon>Eukaryota</taxon>
        <taxon>Fungi</taxon>
        <taxon>Dikarya</taxon>
        <taxon>Ascomycota</taxon>
        <taxon>Pezizomycotina</taxon>
        <taxon>Sordariomycetes</taxon>
        <taxon>Xylariomycetidae</taxon>
        <taxon>Amphisphaeriales</taxon>
        <taxon>Apiosporaceae</taxon>
        <taxon>Neoarthrinium</taxon>
    </lineage>
</organism>
<dbReference type="InterPro" id="IPR016461">
    <property type="entry name" value="COMT-like"/>
</dbReference>
<protein>
    <recommendedName>
        <fullName evidence="4">O-methyltransferase C-terminal domain-containing protein</fullName>
    </recommendedName>
</protein>
<dbReference type="AlphaFoldDB" id="A0A9Q0AU89"/>
<dbReference type="PANTHER" id="PTHR43712:SF12">
    <property type="entry name" value="STERIGMATOCYSTIN 8-O-METHYLTRANSFERASE"/>
    <property type="match status" value="1"/>
</dbReference>
<dbReference type="GO" id="GO:0008171">
    <property type="term" value="F:O-methyltransferase activity"/>
    <property type="evidence" value="ECO:0007669"/>
    <property type="project" value="InterPro"/>
</dbReference>
<keyword evidence="2" id="KW-0808">Transferase</keyword>
<dbReference type="PANTHER" id="PTHR43712">
    <property type="entry name" value="PUTATIVE (AFU_ORTHOLOGUE AFUA_4G14580)-RELATED"/>
    <property type="match status" value="1"/>
</dbReference>
<evidence type="ECO:0000256" key="1">
    <source>
        <dbReference type="ARBA" id="ARBA00022603"/>
    </source>
</evidence>
<dbReference type="InterPro" id="IPR029063">
    <property type="entry name" value="SAM-dependent_MTases_sf"/>
</dbReference>
<dbReference type="Proteomes" id="UP000829685">
    <property type="component" value="Unassembled WGS sequence"/>
</dbReference>
<dbReference type="InterPro" id="IPR036390">
    <property type="entry name" value="WH_DNA-bd_sf"/>
</dbReference>
<dbReference type="GO" id="GO:0032259">
    <property type="term" value="P:methylation"/>
    <property type="evidence" value="ECO:0007669"/>
    <property type="project" value="UniProtKB-KW"/>
</dbReference>
<accession>A0A9Q0AU89</accession>
<comment type="caution">
    <text evidence="5">The sequence shown here is derived from an EMBL/GenBank/DDBJ whole genome shotgun (WGS) entry which is preliminary data.</text>
</comment>
<dbReference type="InterPro" id="IPR036388">
    <property type="entry name" value="WH-like_DNA-bd_sf"/>
</dbReference>
<name>A0A9Q0AU89_9PEZI</name>
<dbReference type="InterPro" id="IPR001077">
    <property type="entry name" value="COMT_C"/>
</dbReference>
<keyword evidence="6" id="KW-1185">Reference proteome</keyword>
<dbReference type="Gene3D" id="1.10.10.10">
    <property type="entry name" value="Winged helix-like DNA-binding domain superfamily/Winged helix DNA-binding domain"/>
    <property type="match status" value="1"/>
</dbReference>
<dbReference type="EMBL" id="JAFIMR010000003">
    <property type="protein sequence ID" value="KAI1880247.1"/>
    <property type="molecule type" value="Genomic_DNA"/>
</dbReference>
<gene>
    <name evidence="5" type="ORF">JX265_001868</name>
</gene>
<proteinExistence type="predicted"/>
<reference evidence="5" key="1">
    <citation type="submission" date="2021-03" db="EMBL/GenBank/DDBJ databases">
        <title>Revisited historic fungal species revealed as producer of novel bioactive compounds through whole genome sequencing and comparative genomics.</title>
        <authorList>
            <person name="Vignolle G.A."/>
            <person name="Hochenegger N."/>
            <person name="Mach R.L."/>
            <person name="Mach-Aigner A.R."/>
            <person name="Javad Rahimi M."/>
            <person name="Salim K.A."/>
            <person name="Chan C.M."/>
            <person name="Lim L.B.L."/>
            <person name="Cai F."/>
            <person name="Druzhinina I.S."/>
            <person name="U'Ren J.M."/>
            <person name="Derntl C."/>
        </authorList>
    </citation>
    <scope>NUCLEOTIDE SEQUENCE</scope>
    <source>
        <strain evidence="5">TUCIM 5799</strain>
    </source>
</reference>
<evidence type="ECO:0000256" key="2">
    <source>
        <dbReference type="ARBA" id="ARBA00022679"/>
    </source>
</evidence>
<evidence type="ECO:0000313" key="5">
    <source>
        <dbReference type="EMBL" id="KAI1880247.1"/>
    </source>
</evidence>
<dbReference type="SUPFAM" id="SSF53335">
    <property type="entry name" value="S-adenosyl-L-methionine-dependent methyltransferases"/>
    <property type="match status" value="1"/>
</dbReference>
<keyword evidence="1" id="KW-0489">Methyltransferase</keyword>
<sequence>MATTRSLSDLAQLIHSRTTSIETGLKAANLPPPSFNATAPPALPLSRELEEVRDELVEALEELRALVLGPVGHLFTTMLPMPGLTATLHGIYRFRIAQNLALDETVSHSVLAARCGLPEPDLRRYLRMATSLRLFEEPEKGQVSHSVASAFLASMPAANDMLGTLIEEQVPAGLALADALQQFPGSEEPSEAAAVLGQNGGLPTATKGKVDKKQDFYASMSDDPERVRRAASAMSIAAKIPSHSVQHFVEGCGWAESCPRKVVDIGGSEGKLCKALLEKYNAIEEAMSLDRPEVVADVDVPKELEGRLTFGGYDFFEEQKVKGADVYLFRNIFHNWPDKYAVQILRNQIPALKRGARIFVNEACLPEPEATKLVTNRIAWASDLIMKMVFNATDRSKEDWYALFAKTDERFKVVSITTPPGSAMSIIEVVWQG</sequence>
<dbReference type="SUPFAM" id="SSF46785">
    <property type="entry name" value="Winged helix' DNA-binding domain"/>
    <property type="match status" value="1"/>
</dbReference>
<dbReference type="Pfam" id="PF00891">
    <property type="entry name" value="Methyltransf_2"/>
    <property type="match status" value="1"/>
</dbReference>
<keyword evidence="3" id="KW-0949">S-adenosyl-L-methionine</keyword>